<evidence type="ECO:0000313" key="1">
    <source>
        <dbReference type="EMBL" id="KRY98965.1"/>
    </source>
</evidence>
<name>A0A0V1GKZ7_9BILA</name>
<sequence length="36" mass="4291">MRFAYVALIKMVVDVRCEVQRLMMYCDVRVGINDPR</sequence>
<proteinExistence type="predicted"/>
<dbReference type="EMBL" id="JYDP01001073">
    <property type="protein sequence ID" value="KRY98965.1"/>
    <property type="molecule type" value="Genomic_DNA"/>
</dbReference>
<reference evidence="1 2" key="1">
    <citation type="submission" date="2015-01" db="EMBL/GenBank/DDBJ databases">
        <title>Evolution of Trichinella species and genotypes.</title>
        <authorList>
            <person name="Korhonen P.K."/>
            <person name="Edoardo P."/>
            <person name="Giuseppe L.R."/>
            <person name="Gasser R.B."/>
        </authorList>
    </citation>
    <scope>NUCLEOTIDE SEQUENCE [LARGE SCALE GENOMIC DNA]</scope>
    <source>
        <strain evidence="1">ISS1029</strain>
    </source>
</reference>
<accession>A0A0V1GKZ7</accession>
<keyword evidence="2" id="KW-1185">Reference proteome</keyword>
<gene>
    <name evidence="1" type="ORF">T11_9434</name>
</gene>
<comment type="caution">
    <text evidence="1">The sequence shown here is derived from an EMBL/GenBank/DDBJ whole genome shotgun (WGS) entry which is preliminary data.</text>
</comment>
<evidence type="ECO:0000313" key="2">
    <source>
        <dbReference type="Proteomes" id="UP000055024"/>
    </source>
</evidence>
<organism evidence="1 2">
    <name type="scientific">Trichinella zimbabwensis</name>
    <dbReference type="NCBI Taxonomy" id="268475"/>
    <lineage>
        <taxon>Eukaryota</taxon>
        <taxon>Metazoa</taxon>
        <taxon>Ecdysozoa</taxon>
        <taxon>Nematoda</taxon>
        <taxon>Enoplea</taxon>
        <taxon>Dorylaimia</taxon>
        <taxon>Trichinellida</taxon>
        <taxon>Trichinellidae</taxon>
        <taxon>Trichinella</taxon>
    </lineage>
</organism>
<dbReference type="AlphaFoldDB" id="A0A0V1GKZ7"/>
<protein>
    <submittedName>
        <fullName evidence="1">Uncharacterized protein</fullName>
    </submittedName>
</protein>
<dbReference type="Proteomes" id="UP000055024">
    <property type="component" value="Unassembled WGS sequence"/>
</dbReference>